<protein>
    <submittedName>
        <fullName evidence="1">Uncharacterized protein</fullName>
    </submittedName>
</protein>
<dbReference type="Proteomes" id="UP000187209">
    <property type="component" value="Unassembled WGS sequence"/>
</dbReference>
<evidence type="ECO:0000313" key="2">
    <source>
        <dbReference type="Proteomes" id="UP000187209"/>
    </source>
</evidence>
<accession>A0A1R2CTX8</accession>
<organism evidence="1 2">
    <name type="scientific">Stentor coeruleus</name>
    <dbReference type="NCBI Taxonomy" id="5963"/>
    <lineage>
        <taxon>Eukaryota</taxon>
        <taxon>Sar</taxon>
        <taxon>Alveolata</taxon>
        <taxon>Ciliophora</taxon>
        <taxon>Postciliodesmatophora</taxon>
        <taxon>Heterotrichea</taxon>
        <taxon>Heterotrichida</taxon>
        <taxon>Stentoridae</taxon>
        <taxon>Stentor</taxon>
    </lineage>
</organism>
<name>A0A1R2CTX8_9CILI</name>
<dbReference type="AlphaFoldDB" id="A0A1R2CTX8"/>
<gene>
    <name evidence="1" type="ORF">SteCoe_4871</name>
</gene>
<proteinExistence type="predicted"/>
<sequence>MLISYSELEKPIYSLPFQKIMFKSIQNIELVDKILSLIANNMPIISKSSIPLFVVKFSQYKRFYYSMSDLLKDIPNFSSDYVVQRYIAPKGLKAIKYRVVLNKFQKVIIFSNKNRIDAKIDDFIIKNPVMQAKKIQDIERTVVMHRGIMKAIKNNNESKSFYDIHSISQEKLPFFNIFHKTNEKKPSSIASIKTIKASERFLTHSDEDVTEFFEGKNQSFAKIIQMTEYLKDKIDNYYLDGTRIIELAVDYLQDANGVWYMLKIKYGKVESKFKDIKKTTGISKIKKKKNLLKAISSLTKIF</sequence>
<comment type="caution">
    <text evidence="1">The sequence shown here is derived from an EMBL/GenBank/DDBJ whole genome shotgun (WGS) entry which is preliminary data.</text>
</comment>
<evidence type="ECO:0000313" key="1">
    <source>
        <dbReference type="EMBL" id="OMJ92420.1"/>
    </source>
</evidence>
<dbReference type="EMBL" id="MPUH01000062">
    <property type="protein sequence ID" value="OMJ92420.1"/>
    <property type="molecule type" value="Genomic_DNA"/>
</dbReference>
<reference evidence="1 2" key="1">
    <citation type="submission" date="2016-11" db="EMBL/GenBank/DDBJ databases">
        <title>The macronuclear genome of Stentor coeruleus: a giant cell with tiny introns.</title>
        <authorList>
            <person name="Slabodnick M."/>
            <person name="Ruby J.G."/>
            <person name="Reiff S.B."/>
            <person name="Swart E.C."/>
            <person name="Gosai S."/>
            <person name="Prabakaran S."/>
            <person name="Witkowska E."/>
            <person name="Larue G.E."/>
            <person name="Fisher S."/>
            <person name="Freeman R.M."/>
            <person name="Gunawardena J."/>
            <person name="Chu W."/>
            <person name="Stover N.A."/>
            <person name="Gregory B.D."/>
            <person name="Nowacki M."/>
            <person name="Derisi J."/>
            <person name="Roy S.W."/>
            <person name="Marshall W.F."/>
            <person name="Sood P."/>
        </authorList>
    </citation>
    <scope>NUCLEOTIDE SEQUENCE [LARGE SCALE GENOMIC DNA]</scope>
    <source>
        <strain evidence="1">WM001</strain>
    </source>
</reference>
<keyword evidence="2" id="KW-1185">Reference proteome</keyword>
<dbReference type="OrthoDB" id="322850at2759"/>